<feature type="domain" description="YrhK" evidence="2">
    <location>
        <begin position="23"/>
        <end position="78"/>
    </location>
</feature>
<accession>A0A4R4V0J0</accession>
<dbReference type="AlphaFoldDB" id="A0A4R4V0J0"/>
<evidence type="ECO:0000259" key="2">
    <source>
        <dbReference type="Pfam" id="PF14145"/>
    </source>
</evidence>
<reference evidence="3 4" key="1">
    <citation type="submission" date="2019-03" db="EMBL/GenBank/DDBJ databases">
        <title>Draft genome sequences of novel Actinobacteria.</title>
        <authorList>
            <person name="Sahin N."/>
            <person name="Ay H."/>
            <person name="Saygin H."/>
        </authorList>
    </citation>
    <scope>NUCLEOTIDE SEQUENCE [LARGE SCALE GENOMIC DNA]</scope>
    <source>
        <strain evidence="3 4">16K404</strain>
    </source>
</reference>
<gene>
    <name evidence="3" type="ORF">E1161_13075</name>
</gene>
<protein>
    <recommendedName>
        <fullName evidence="2">YrhK domain-containing protein</fullName>
    </recommendedName>
</protein>
<dbReference type="RefSeq" id="WP_132623045.1">
    <property type="nucleotide sequence ID" value="NZ_SMKV01000013.1"/>
</dbReference>
<dbReference type="EMBL" id="SMKV01000013">
    <property type="protein sequence ID" value="TDC92639.1"/>
    <property type="molecule type" value="Genomic_DNA"/>
</dbReference>
<keyword evidence="1" id="KW-1133">Transmembrane helix</keyword>
<dbReference type="Pfam" id="PF14145">
    <property type="entry name" value="YrhK"/>
    <property type="match status" value="1"/>
</dbReference>
<feature type="transmembrane region" description="Helical" evidence="1">
    <location>
        <begin position="30"/>
        <end position="49"/>
    </location>
</feature>
<dbReference type="InterPro" id="IPR025424">
    <property type="entry name" value="YrhK_domain"/>
</dbReference>
<dbReference type="Proteomes" id="UP000294744">
    <property type="component" value="Unassembled WGS sequence"/>
</dbReference>
<sequence length="96" mass="11118">MSDPTASTPSRWHIGHGELLLRHRYETASILNDILVAIWFIAGSIMFFHPAMFNLGTWMFLLGSIELAIRPTIRMIRHVHLRRLHRAAAHESDQDF</sequence>
<evidence type="ECO:0000313" key="3">
    <source>
        <dbReference type="EMBL" id="TDC92639.1"/>
    </source>
</evidence>
<keyword evidence="4" id="KW-1185">Reference proteome</keyword>
<keyword evidence="1" id="KW-0812">Transmembrane</keyword>
<evidence type="ECO:0000313" key="4">
    <source>
        <dbReference type="Proteomes" id="UP000294744"/>
    </source>
</evidence>
<name>A0A4R4V0J0_9PSEU</name>
<organism evidence="3 4">
    <name type="scientific">Saccharopolyspora aridisoli</name>
    <dbReference type="NCBI Taxonomy" id="2530385"/>
    <lineage>
        <taxon>Bacteria</taxon>
        <taxon>Bacillati</taxon>
        <taxon>Actinomycetota</taxon>
        <taxon>Actinomycetes</taxon>
        <taxon>Pseudonocardiales</taxon>
        <taxon>Pseudonocardiaceae</taxon>
        <taxon>Saccharopolyspora</taxon>
    </lineage>
</organism>
<proteinExistence type="predicted"/>
<evidence type="ECO:0000256" key="1">
    <source>
        <dbReference type="SAM" id="Phobius"/>
    </source>
</evidence>
<dbReference type="OrthoDB" id="5519470at2"/>
<keyword evidence="1" id="KW-0472">Membrane</keyword>
<comment type="caution">
    <text evidence="3">The sequence shown here is derived from an EMBL/GenBank/DDBJ whole genome shotgun (WGS) entry which is preliminary data.</text>
</comment>